<reference evidence="2 3" key="1">
    <citation type="submission" date="2020-07" db="EMBL/GenBank/DDBJ databases">
        <title>Sequencing the genomes of 1000 actinobacteria strains.</title>
        <authorList>
            <person name="Klenk H.-P."/>
        </authorList>
    </citation>
    <scope>NUCLEOTIDE SEQUENCE [LARGE SCALE GENOMIC DNA]</scope>
    <source>
        <strain evidence="2 3">DSM 23819</strain>
    </source>
</reference>
<evidence type="ECO:0000256" key="1">
    <source>
        <dbReference type="SAM" id="MobiDB-lite"/>
    </source>
</evidence>
<proteinExistence type="predicted"/>
<sequence>MEHFPATEFTIPSRFRGPEHSGNGGWSAGALAALVENDCPENRAETWPPIEVTLLQPPPLDVPLTVDVDADGATTASFGGSLIMRARVVAEADPAPVERVPAEVARSAEAAYPGLRNHPFPTCFACGTGREPEDGLRIFPGPVEPVEGQARVAATWTPHPSVREDWHEYVDDQGRASLPATWAALDCAGAWAADIGDRMMVLGRITAAIDALPVIGEEHVVLGLHRGTEGRKSFTSTTILDSDERVVARAEHVWIAIEPGSLGTAR</sequence>
<dbReference type="SUPFAM" id="SSF54637">
    <property type="entry name" value="Thioesterase/thiol ester dehydrase-isomerase"/>
    <property type="match status" value="1"/>
</dbReference>
<dbReference type="RefSeq" id="WP_179501826.1">
    <property type="nucleotide sequence ID" value="NZ_JACCAA010000001.1"/>
</dbReference>
<comment type="caution">
    <text evidence="2">The sequence shown here is derived from an EMBL/GenBank/DDBJ whole genome shotgun (WGS) entry which is preliminary data.</text>
</comment>
<accession>A0A7Y9UQK3</accession>
<dbReference type="Proteomes" id="UP000540656">
    <property type="component" value="Unassembled WGS sequence"/>
</dbReference>
<protein>
    <recommendedName>
        <fullName evidence="4">Thioesterase family protein</fullName>
    </recommendedName>
</protein>
<organism evidence="2 3">
    <name type="scientific">Nocardioides daedukensis</name>
    <dbReference type="NCBI Taxonomy" id="634462"/>
    <lineage>
        <taxon>Bacteria</taxon>
        <taxon>Bacillati</taxon>
        <taxon>Actinomycetota</taxon>
        <taxon>Actinomycetes</taxon>
        <taxon>Propionibacteriales</taxon>
        <taxon>Nocardioidaceae</taxon>
        <taxon>Nocardioides</taxon>
    </lineage>
</organism>
<keyword evidence="3" id="KW-1185">Reference proteome</keyword>
<gene>
    <name evidence="2" type="ORF">BJ980_001614</name>
</gene>
<dbReference type="Gene3D" id="3.10.129.10">
    <property type="entry name" value="Hotdog Thioesterase"/>
    <property type="match status" value="1"/>
</dbReference>
<evidence type="ECO:0008006" key="4">
    <source>
        <dbReference type="Google" id="ProtNLM"/>
    </source>
</evidence>
<feature type="region of interest" description="Disordered" evidence="1">
    <location>
        <begin position="1"/>
        <end position="22"/>
    </location>
</feature>
<dbReference type="InterPro" id="IPR029069">
    <property type="entry name" value="HotDog_dom_sf"/>
</dbReference>
<evidence type="ECO:0000313" key="2">
    <source>
        <dbReference type="EMBL" id="NYG58691.1"/>
    </source>
</evidence>
<dbReference type="AlphaFoldDB" id="A0A7Y9UQK3"/>
<evidence type="ECO:0000313" key="3">
    <source>
        <dbReference type="Proteomes" id="UP000540656"/>
    </source>
</evidence>
<dbReference type="EMBL" id="JACCAA010000001">
    <property type="protein sequence ID" value="NYG58691.1"/>
    <property type="molecule type" value="Genomic_DNA"/>
</dbReference>
<name>A0A7Y9UQK3_9ACTN</name>